<dbReference type="EMBL" id="QRVK01000001">
    <property type="protein sequence ID" value="RGS44360.1"/>
    <property type="molecule type" value="Genomic_DNA"/>
</dbReference>
<dbReference type="Proteomes" id="UP000283295">
    <property type="component" value="Unassembled WGS sequence"/>
</dbReference>
<gene>
    <name evidence="2" type="ORF">DWX94_00790</name>
</gene>
<evidence type="ECO:0000313" key="2">
    <source>
        <dbReference type="EMBL" id="RGS44360.1"/>
    </source>
</evidence>
<keyword evidence="1" id="KW-0812">Transmembrane</keyword>
<name>A0A412IWB3_9FIRM</name>
<accession>A0A412IWB3</accession>
<sequence>MISEFVRIQAEGYVLCLMVGAAMGIVGVVFGGLRKLLRSGKIVTWFCDLALWLVLSVAIIALNYICCGGRIRLYIFLGFFSGFLITFYTINWVASKMADYILYRKSKD</sequence>
<evidence type="ECO:0000313" key="3">
    <source>
        <dbReference type="Proteomes" id="UP000283295"/>
    </source>
</evidence>
<feature type="transmembrane region" description="Helical" evidence="1">
    <location>
        <begin position="12"/>
        <end position="33"/>
    </location>
</feature>
<keyword evidence="1" id="KW-0472">Membrane</keyword>
<dbReference type="AlphaFoldDB" id="A0A412IWB3"/>
<proteinExistence type="predicted"/>
<keyword evidence="1" id="KW-1133">Transmembrane helix</keyword>
<evidence type="ECO:0000256" key="1">
    <source>
        <dbReference type="SAM" id="Phobius"/>
    </source>
</evidence>
<dbReference type="OrthoDB" id="1685240at2"/>
<dbReference type="RefSeq" id="WP_022059306.1">
    <property type="nucleotide sequence ID" value="NZ_WQPF01000019.1"/>
</dbReference>
<protein>
    <submittedName>
        <fullName evidence="2">Spore cortex biosynthesis protein YabQ</fullName>
    </submittedName>
</protein>
<dbReference type="Pfam" id="PF09578">
    <property type="entry name" value="Spore_YabQ"/>
    <property type="match status" value="1"/>
</dbReference>
<dbReference type="InterPro" id="IPR019074">
    <property type="entry name" value="YabQ"/>
</dbReference>
<feature type="transmembrane region" description="Helical" evidence="1">
    <location>
        <begin position="45"/>
        <end position="65"/>
    </location>
</feature>
<comment type="caution">
    <text evidence="2">The sequence shown here is derived from an EMBL/GenBank/DDBJ whole genome shotgun (WGS) entry which is preliminary data.</text>
</comment>
<organism evidence="2 3">
    <name type="scientific">Coprococcus eutactus</name>
    <dbReference type="NCBI Taxonomy" id="33043"/>
    <lineage>
        <taxon>Bacteria</taxon>
        <taxon>Bacillati</taxon>
        <taxon>Bacillota</taxon>
        <taxon>Clostridia</taxon>
        <taxon>Lachnospirales</taxon>
        <taxon>Lachnospiraceae</taxon>
        <taxon>Coprococcus</taxon>
    </lineage>
</organism>
<dbReference type="NCBIfam" id="TIGR02893">
    <property type="entry name" value="spore_yabQ"/>
    <property type="match status" value="1"/>
</dbReference>
<feature type="transmembrane region" description="Helical" evidence="1">
    <location>
        <begin position="71"/>
        <end position="94"/>
    </location>
</feature>
<reference evidence="2 3" key="1">
    <citation type="submission" date="2018-08" db="EMBL/GenBank/DDBJ databases">
        <title>A genome reference for cultivated species of the human gut microbiota.</title>
        <authorList>
            <person name="Zou Y."/>
            <person name="Xue W."/>
            <person name="Luo G."/>
        </authorList>
    </citation>
    <scope>NUCLEOTIDE SEQUENCE [LARGE SCALE GENOMIC DNA]</scope>
    <source>
        <strain evidence="2 3">AF22-21</strain>
    </source>
</reference>